<evidence type="ECO:0000313" key="4">
    <source>
        <dbReference type="Proteomes" id="UP000829756"/>
    </source>
</evidence>
<evidence type="ECO:0000313" key="3">
    <source>
        <dbReference type="Proteomes" id="UP000294721"/>
    </source>
</evidence>
<name>A0AAE9KI19_9NEIS</name>
<protein>
    <submittedName>
        <fullName evidence="2">Uncharacterized protein</fullName>
    </submittedName>
</protein>
<dbReference type="Proteomes" id="UP000829756">
    <property type="component" value="Chromosome"/>
</dbReference>
<evidence type="ECO:0000313" key="2">
    <source>
        <dbReference type="EMBL" id="UOO78783.1"/>
    </source>
</evidence>
<reference evidence="1 3" key="1">
    <citation type="submission" date="2019-03" db="EMBL/GenBank/DDBJ databases">
        <title>Genomic Encyclopedia of Type Strains, Phase IV (KMG-IV): sequencing the most valuable type-strain genomes for metagenomic binning, comparative biology and taxonomic classification.</title>
        <authorList>
            <person name="Goeker M."/>
        </authorList>
    </citation>
    <scope>NUCLEOTIDE SEQUENCE [LARGE SCALE GENOMIC DNA]</scope>
    <source>
        <strain evidence="1 3">DSM 17474</strain>
    </source>
</reference>
<dbReference type="Proteomes" id="UP000294721">
    <property type="component" value="Unassembled WGS sequence"/>
</dbReference>
<dbReference type="RefSeq" id="WP_132954921.1">
    <property type="nucleotide sequence ID" value="NZ_CP091507.1"/>
</dbReference>
<dbReference type="SUPFAM" id="SSF51197">
    <property type="entry name" value="Clavaminate synthase-like"/>
    <property type="match status" value="1"/>
</dbReference>
<reference evidence="2" key="2">
    <citation type="submission" date="2021-12" db="EMBL/GenBank/DDBJ databases">
        <authorList>
            <person name="Veyrier F.J."/>
        </authorList>
    </citation>
    <scope>NUCLEOTIDE SEQUENCE</scope>
    <source>
        <strain evidence="2">1258/02</strain>
    </source>
</reference>
<sequence length="85" mass="9947">MHLDFNISSAQFHQEYLYQKPMVFKGAVKNIDIGWKEINELYQRANPMDPQFKLRKGGFVPKEGVRDKKGALLKKHLPKGHFRCC</sequence>
<gene>
    <name evidence="1" type="ORF">EV680_1549</name>
    <name evidence="2" type="ORF">LVJ78_08745</name>
</gene>
<evidence type="ECO:0000313" key="1">
    <source>
        <dbReference type="EMBL" id="TCO97434.1"/>
    </source>
</evidence>
<dbReference type="EMBL" id="SLXE01000054">
    <property type="protein sequence ID" value="TCO97434.1"/>
    <property type="molecule type" value="Genomic_DNA"/>
</dbReference>
<proteinExistence type="predicted"/>
<organism evidence="2 4">
    <name type="scientific">Uruburuella suis</name>
    <dbReference type="NCBI Taxonomy" id="252130"/>
    <lineage>
        <taxon>Bacteria</taxon>
        <taxon>Pseudomonadati</taxon>
        <taxon>Pseudomonadota</taxon>
        <taxon>Betaproteobacteria</taxon>
        <taxon>Neisseriales</taxon>
        <taxon>Neisseriaceae</taxon>
        <taxon>Uruburuella</taxon>
    </lineage>
</organism>
<accession>A0AAE9KI19</accession>
<dbReference type="AlphaFoldDB" id="A0AAE9KI19"/>
<dbReference type="KEGG" id="usu:LVJ78_08745"/>
<dbReference type="EMBL" id="CP091507">
    <property type="protein sequence ID" value="UOO78783.1"/>
    <property type="molecule type" value="Genomic_DNA"/>
</dbReference>
<reference evidence="2" key="3">
    <citation type="journal article" date="2022" name="Res Sq">
        <title>Evolution of multicellular longitudinally dividing oral cavity symbionts (Neisseriaceae).</title>
        <authorList>
            <person name="Nyongesa S."/>
            <person name="Weber P."/>
            <person name="Bernet E."/>
            <person name="Pullido F."/>
            <person name="Nieckarz M."/>
            <person name="Delaby M."/>
            <person name="Nieves C."/>
            <person name="Viehboeck T."/>
            <person name="Krause N."/>
            <person name="Rivera-Millot A."/>
            <person name="Nakamura A."/>
            <person name="Vischer N."/>
            <person name="VanNieuwenhze M."/>
            <person name="Brun Y."/>
            <person name="Cava F."/>
            <person name="Bulgheresi S."/>
            <person name="Veyrier F."/>
        </authorList>
    </citation>
    <scope>NUCLEOTIDE SEQUENCE</scope>
    <source>
        <strain evidence="2">1258/02</strain>
    </source>
</reference>
<keyword evidence="3" id="KW-1185">Reference proteome</keyword>